<dbReference type="SUPFAM" id="SSF52540">
    <property type="entry name" value="P-loop containing nucleoside triphosphate hydrolases"/>
    <property type="match status" value="1"/>
</dbReference>
<feature type="compositionally biased region" description="Acidic residues" evidence="6">
    <location>
        <begin position="51"/>
        <end position="61"/>
    </location>
</feature>
<evidence type="ECO:0000259" key="7">
    <source>
        <dbReference type="Pfam" id="PF13191"/>
    </source>
</evidence>
<dbReference type="GO" id="GO:0005664">
    <property type="term" value="C:nuclear origin of replication recognition complex"/>
    <property type="evidence" value="ECO:0007669"/>
    <property type="project" value="TreeGrafter"/>
</dbReference>
<dbReference type="STRING" id="5353.A0A1Q3EDR9"/>
<dbReference type="PANTHER" id="PTHR12087">
    <property type="entry name" value="ORIGIN RECOGNITION COMPLEX SUBUNIT 4"/>
    <property type="match status" value="1"/>
</dbReference>
<organism evidence="9 10">
    <name type="scientific">Lentinula edodes</name>
    <name type="common">Shiitake mushroom</name>
    <name type="synonym">Lentinus edodes</name>
    <dbReference type="NCBI Taxonomy" id="5353"/>
    <lineage>
        <taxon>Eukaryota</taxon>
        <taxon>Fungi</taxon>
        <taxon>Dikarya</taxon>
        <taxon>Basidiomycota</taxon>
        <taxon>Agaricomycotina</taxon>
        <taxon>Agaricomycetes</taxon>
        <taxon>Agaricomycetidae</taxon>
        <taxon>Agaricales</taxon>
        <taxon>Marasmiineae</taxon>
        <taxon>Omphalotaceae</taxon>
        <taxon>Lentinula</taxon>
    </lineage>
</organism>
<dbReference type="InterPro" id="IPR027417">
    <property type="entry name" value="P-loop_NTPase"/>
</dbReference>
<sequence>MALKRKASSTSIQDSPSKRTRSRVAPSTPSIATGSPRKSRAAKPSVPANDLSDDSSDDELNIIDQEVPPTPSKRSKRLVHVVIPTPNSSRRPAFPKPKAVQFADALPLESQPSPSKKARSTNYGKQRAEDRAAHQLLQAKAVQLKTPSLTPPPAIPPPIHVPSPQRSPSRHAAKGNLSHHLCESLTFQKRAVLRALQHPPVIESEDASERSTNEIAMEKLSQLLDGTATRGEGNSCLLLGPRGSGKTQTIELCISNLKETPIVIRLSGLVQTNDRLAMRELSRQLSSQVSPALLPEEIRGAAYDESLEDDDDNPFLDTPAEAVELSVPTAHMHSLIACIPTLGRPTIVILDAFDLFTDHPRQSFLYSLLDTVQSCRAGGRNNGFAVVGVTSRMDTLMALEKRVKSRFSGRMIRTSASIKASQAKNITRAMLTPSMEDYKVDEEFSDMWNASVDDFLTDPKTTRILEEACSITGDIRSLARLFVSPVLNLKPVSPWLTASQLELSAETQRIRPEFAYLHTLNYPSLCLLLAFYQADSDGYPALTFEMLYEYVRNAIRVSAVAPVQLRGNSIGMVRCSRQVLLAAFEHLISAQIFVSLSGPSVNAGKNFLKYRCSVDREDVKKSVERNGHSSLTKFLRRAMGSR</sequence>
<evidence type="ECO:0000313" key="10">
    <source>
        <dbReference type="Proteomes" id="UP000188533"/>
    </source>
</evidence>
<evidence type="ECO:0000313" key="9">
    <source>
        <dbReference type="EMBL" id="GAW05365.1"/>
    </source>
</evidence>
<reference evidence="9 10" key="2">
    <citation type="submission" date="2017-02" db="EMBL/GenBank/DDBJ databases">
        <title>A genome survey and senescence transcriptome analysis in Lentinula edodes.</title>
        <authorList>
            <person name="Sakamoto Y."/>
            <person name="Nakade K."/>
            <person name="Sato S."/>
            <person name="Yoshida Y."/>
            <person name="Miyazaki K."/>
            <person name="Natsume S."/>
            <person name="Konno N."/>
        </authorList>
    </citation>
    <scope>NUCLEOTIDE SEQUENCE [LARGE SCALE GENOMIC DNA]</scope>
    <source>
        <strain evidence="9 10">NBRC 111202</strain>
    </source>
</reference>
<dbReference type="Proteomes" id="UP000188533">
    <property type="component" value="Unassembled WGS sequence"/>
</dbReference>
<proteinExistence type="inferred from homology"/>
<evidence type="ECO:0000256" key="3">
    <source>
        <dbReference type="ARBA" id="ARBA00022705"/>
    </source>
</evidence>
<feature type="region of interest" description="Disordered" evidence="6">
    <location>
        <begin position="146"/>
        <end position="174"/>
    </location>
</feature>
<dbReference type="InterPro" id="IPR016527">
    <property type="entry name" value="ORC4"/>
</dbReference>
<feature type="compositionally biased region" description="Polar residues" evidence="6">
    <location>
        <begin position="110"/>
        <end position="124"/>
    </location>
</feature>
<feature type="region of interest" description="Disordered" evidence="6">
    <location>
        <begin position="1"/>
        <end position="78"/>
    </location>
</feature>
<reference evidence="9 10" key="1">
    <citation type="submission" date="2016-08" db="EMBL/GenBank/DDBJ databases">
        <authorList>
            <consortium name="Lentinula edodes genome sequencing consortium"/>
            <person name="Sakamoto Y."/>
            <person name="Nakade K."/>
            <person name="Sato S."/>
            <person name="Yoshida Y."/>
            <person name="Miyazaki K."/>
            <person name="Natsume S."/>
            <person name="Konno N."/>
        </authorList>
    </citation>
    <scope>NUCLEOTIDE SEQUENCE [LARGE SCALE GENOMIC DNA]</scope>
    <source>
        <strain evidence="9 10">NBRC 111202</strain>
    </source>
</reference>
<dbReference type="InterPro" id="IPR032705">
    <property type="entry name" value="ORC4_C"/>
</dbReference>
<keyword evidence="3" id="KW-0235">DNA replication</keyword>
<dbReference type="EMBL" id="BDGU01000245">
    <property type="protein sequence ID" value="GAW05365.1"/>
    <property type="molecule type" value="Genomic_DNA"/>
</dbReference>
<gene>
    <name evidence="9" type="ORF">LENED_007216</name>
</gene>
<accession>A0A1Q3EDR9</accession>
<dbReference type="Pfam" id="PF14629">
    <property type="entry name" value="ORC4_C"/>
    <property type="match status" value="1"/>
</dbReference>
<comment type="subcellular location">
    <subcellularLocation>
        <location evidence="1">Nucleus</location>
    </subcellularLocation>
</comment>
<keyword evidence="4" id="KW-0238">DNA-binding</keyword>
<feature type="region of interest" description="Disordered" evidence="6">
    <location>
        <begin position="105"/>
        <end position="130"/>
    </location>
</feature>
<dbReference type="Pfam" id="PF13191">
    <property type="entry name" value="AAA_16"/>
    <property type="match status" value="1"/>
</dbReference>
<dbReference type="InterPro" id="IPR041664">
    <property type="entry name" value="AAA_16"/>
</dbReference>
<feature type="compositionally biased region" description="Pro residues" evidence="6">
    <location>
        <begin position="149"/>
        <end position="161"/>
    </location>
</feature>
<evidence type="ECO:0000256" key="6">
    <source>
        <dbReference type="SAM" id="MobiDB-lite"/>
    </source>
</evidence>
<comment type="similarity">
    <text evidence="2">Belongs to the ORC4 family.</text>
</comment>
<evidence type="ECO:0000256" key="4">
    <source>
        <dbReference type="ARBA" id="ARBA00023125"/>
    </source>
</evidence>
<dbReference type="GO" id="GO:0003688">
    <property type="term" value="F:DNA replication origin binding"/>
    <property type="evidence" value="ECO:0007669"/>
    <property type="project" value="TreeGrafter"/>
</dbReference>
<dbReference type="Gene3D" id="3.40.50.300">
    <property type="entry name" value="P-loop containing nucleotide triphosphate hydrolases"/>
    <property type="match status" value="1"/>
</dbReference>
<feature type="domain" description="Orc1-like AAA ATPase" evidence="7">
    <location>
        <begin position="217"/>
        <end position="374"/>
    </location>
</feature>
<dbReference type="PANTHER" id="PTHR12087:SF0">
    <property type="entry name" value="ORIGIN RECOGNITION COMPLEX SUBUNIT 4"/>
    <property type="match status" value="1"/>
</dbReference>
<comment type="caution">
    <text evidence="9">The sequence shown here is derived from an EMBL/GenBank/DDBJ whole genome shotgun (WGS) entry which is preliminary data.</text>
</comment>
<keyword evidence="5" id="KW-0539">Nucleus</keyword>
<keyword evidence="10" id="KW-1185">Reference proteome</keyword>
<protein>
    <submittedName>
        <fullName evidence="9">Origin recognition complex subunit 4</fullName>
    </submittedName>
</protein>
<evidence type="ECO:0000256" key="1">
    <source>
        <dbReference type="ARBA" id="ARBA00004123"/>
    </source>
</evidence>
<feature type="domain" description="Origin recognition complex subunit 4 C-terminal" evidence="8">
    <location>
        <begin position="426"/>
        <end position="623"/>
    </location>
</feature>
<dbReference type="GO" id="GO:0006270">
    <property type="term" value="P:DNA replication initiation"/>
    <property type="evidence" value="ECO:0007669"/>
    <property type="project" value="TreeGrafter"/>
</dbReference>
<dbReference type="AlphaFoldDB" id="A0A1Q3EDR9"/>
<evidence type="ECO:0000259" key="8">
    <source>
        <dbReference type="Pfam" id="PF14629"/>
    </source>
</evidence>
<name>A0A1Q3EDR9_LENED</name>
<evidence type="ECO:0000256" key="5">
    <source>
        <dbReference type="ARBA" id="ARBA00023242"/>
    </source>
</evidence>
<evidence type="ECO:0000256" key="2">
    <source>
        <dbReference type="ARBA" id="ARBA00005334"/>
    </source>
</evidence>